<organism evidence="6 7">
    <name type="scientific">Cohnella phaseoli</name>
    <dbReference type="NCBI Taxonomy" id="456490"/>
    <lineage>
        <taxon>Bacteria</taxon>
        <taxon>Bacillati</taxon>
        <taxon>Bacillota</taxon>
        <taxon>Bacilli</taxon>
        <taxon>Bacillales</taxon>
        <taxon>Paenibacillaceae</taxon>
        <taxon>Cohnella</taxon>
    </lineage>
</organism>
<evidence type="ECO:0000256" key="4">
    <source>
        <dbReference type="ARBA" id="ARBA00022840"/>
    </source>
</evidence>
<dbReference type="EMBL" id="QRDZ01000062">
    <property type="protein sequence ID" value="RED51824.1"/>
    <property type="molecule type" value="Genomic_DNA"/>
</dbReference>
<dbReference type="PROSITE" id="PS50893">
    <property type="entry name" value="ABC_TRANSPORTER_2"/>
    <property type="match status" value="1"/>
</dbReference>
<protein>
    <submittedName>
        <fullName evidence="6">ABC-2 type transport system ATP-binding protein</fullName>
    </submittedName>
</protein>
<evidence type="ECO:0000256" key="2">
    <source>
        <dbReference type="ARBA" id="ARBA00022448"/>
    </source>
</evidence>
<keyword evidence="3" id="KW-0547">Nucleotide-binding</keyword>
<dbReference type="GO" id="GO:0005524">
    <property type="term" value="F:ATP binding"/>
    <property type="evidence" value="ECO:0007669"/>
    <property type="project" value="UniProtKB-KW"/>
</dbReference>
<dbReference type="Proteomes" id="UP000256977">
    <property type="component" value="Unassembled WGS sequence"/>
</dbReference>
<keyword evidence="2" id="KW-0813">Transport</keyword>
<dbReference type="Pfam" id="PF00005">
    <property type="entry name" value="ABC_tran"/>
    <property type="match status" value="1"/>
</dbReference>
<dbReference type="GO" id="GO:0016887">
    <property type="term" value="F:ATP hydrolysis activity"/>
    <property type="evidence" value="ECO:0007669"/>
    <property type="project" value="InterPro"/>
</dbReference>
<dbReference type="AlphaFoldDB" id="A0A3D9HQL5"/>
<dbReference type="PANTHER" id="PTHR43335:SF4">
    <property type="entry name" value="ABC TRANSPORTER, ATP-BINDING PROTEIN"/>
    <property type="match status" value="1"/>
</dbReference>
<evidence type="ECO:0000256" key="1">
    <source>
        <dbReference type="ARBA" id="ARBA00005417"/>
    </source>
</evidence>
<reference evidence="6 7" key="1">
    <citation type="submission" date="2018-07" db="EMBL/GenBank/DDBJ databases">
        <title>Genomic Encyclopedia of Type Strains, Phase III (KMG-III): the genomes of soil and plant-associated and newly described type strains.</title>
        <authorList>
            <person name="Whitman W."/>
        </authorList>
    </citation>
    <scope>NUCLEOTIDE SEQUENCE [LARGE SCALE GENOMIC DNA]</scope>
    <source>
        <strain evidence="6 7">CECT 7287</strain>
    </source>
</reference>
<proteinExistence type="inferred from homology"/>
<keyword evidence="7" id="KW-1185">Reference proteome</keyword>
<comment type="similarity">
    <text evidence="1">Belongs to the ABC transporter superfamily.</text>
</comment>
<evidence type="ECO:0000259" key="5">
    <source>
        <dbReference type="PROSITE" id="PS50893"/>
    </source>
</evidence>
<dbReference type="RefSeq" id="WP_116065906.1">
    <property type="nucleotide sequence ID" value="NZ_QRDZ01000062.1"/>
</dbReference>
<accession>A0A3D9HQL5</accession>
<evidence type="ECO:0000313" key="6">
    <source>
        <dbReference type="EMBL" id="RED51824.1"/>
    </source>
</evidence>
<dbReference type="SUPFAM" id="SSF52540">
    <property type="entry name" value="P-loop containing nucleoside triphosphate hydrolases"/>
    <property type="match status" value="1"/>
</dbReference>
<dbReference type="PANTHER" id="PTHR43335">
    <property type="entry name" value="ABC TRANSPORTER, ATP-BINDING PROTEIN"/>
    <property type="match status" value="1"/>
</dbReference>
<dbReference type="Gene3D" id="3.40.50.300">
    <property type="entry name" value="P-loop containing nucleotide triphosphate hydrolases"/>
    <property type="match status" value="1"/>
</dbReference>
<dbReference type="SMART" id="SM00382">
    <property type="entry name" value="AAA"/>
    <property type="match status" value="1"/>
</dbReference>
<evidence type="ECO:0000313" key="7">
    <source>
        <dbReference type="Proteomes" id="UP000256977"/>
    </source>
</evidence>
<dbReference type="InterPro" id="IPR003439">
    <property type="entry name" value="ABC_transporter-like_ATP-bd"/>
</dbReference>
<dbReference type="InterPro" id="IPR027417">
    <property type="entry name" value="P-loop_NTPase"/>
</dbReference>
<evidence type="ECO:0000256" key="3">
    <source>
        <dbReference type="ARBA" id="ARBA00022741"/>
    </source>
</evidence>
<gene>
    <name evidence="6" type="ORF">DFP98_16215</name>
</gene>
<sequence length="237" mass="24817">MLTIHRLVKRRGSRAILSGVSFQARPGRVTGFLGPNGAGKSSTLRILLGLDSAASGEALINGVPYARLRNPLATVGALLDGSGAHRARTGRAHLNWIARSAGLPRSRVDEVLGIVGLTDAASKRVGSYSLGMGRRLGLAAALLGDPEILILDEPVNGLDPEGIRWIRTLVRERAATGRTVLLSSHLMGELAETVDDVIVINQGRIVADGTLAEVVGAHDTLEDAFFALTTQNGGVAP</sequence>
<name>A0A3D9HQL5_9BACL</name>
<keyword evidence="4 6" id="KW-0067">ATP-binding</keyword>
<dbReference type="OrthoDB" id="9804819at2"/>
<comment type="caution">
    <text evidence="6">The sequence shown here is derived from an EMBL/GenBank/DDBJ whole genome shotgun (WGS) entry which is preliminary data.</text>
</comment>
<feature type="domain" description="ABC transporter" evidence="5">
    <location>
        <begin position="2"/>
        <end position="227"/>
    </location>
</feature>
<dbReference type="InterPro" id="IPR003593">
    <property type="entry name" value="AAA+_ATPase"/>
</dbReference>